<accession>A0A644XZE0</accession>
<reference evidence="1" key="1">
    <citation type="submission" date="2019-08" db="EMBL/GenBank/DDBJ databases">
        <authorList>
            <person name="Kucharzyk K."/>
            <person name="Murdoch R.W."/>
            <person name="Higgins S."/>
            <person name="Loffler F."/>
        </authorList>
    </citation>
    <scope>NUCLEOTIDE SEQUENCE</scope>
</reference>
<comment type="caution">
    <text evidence="1">The sequence shown here is derived from an EMBL/GenBank/DDBJ whole genome shotgun (WGS) entry which is preliminary data.</text>
</comment>
<dbReference type="EMBL" id="VSSQ01003630">
    <property type="protein sequence ID" value="MPM21632.1"/>
    <property type="molecule type" value="Genomic_DNA"/>
</dbReference>
<dbReference type="AlphaFoldDB" id="A0A644XZE0"/>
<gene>
    <name evidence="1" type="ORF">SDC9_68076</name>
</gene>
<name>A0A644XZE0_9ZZZZ</name>
<protein>
    <submittedName>
        <fullName evidence="1">Uncharacterized protein</fullName>
    </submittedName>
</protein>
<organism evidence="1">
    <name type="scientific">bioreactor metagenome</name>
    <dbReference type="NCBI Taxonomy" id="1076179"/>
    <lineage>
        <taxon>unclassified sequences</taxon>
        <taxon>metagenomes</taxon>
        <taxon>ecological metagenomes</taxon>
    </lineage>
</organism>
<evidence type="ECO:0000313" key="1">
    <source>
        <dbReference type="EMBL" id="MPM21632.1"/>
    </source>
</evidence>
<proteinExistence type="predicted"/>
<sequence>MSIKRLKFSSLPPGQRKDLLHKNIGAVVLHVHRPDGPGIDALCRHHLGNTGSDGLVAKVVGLVDDCTIPCTAAERQGQDCHLLSNLLFDDLLGCLKLMSDFLGIHLSHHPMGERVGFKEEELLARCRPVLTHLTDLVPAHVADLADEVGNQENGRLQLILAKERVDNRIQGEVTIVEGDDHLVGFRLPTLCQDVLEVGDGEIAFEKRQIVLKVVEVAVIDIARPAENDVVIENHQKLGILPEGNLDRSIQTGKGLDGKQSLLVRAPVPHRRSDVSHKGGTLLFGEHFGRQVEHEKEE</sequence>